<keyword evidence="2" id="KW-1185">Reference proteome</keyword>
<gene>
    <name evidence="1" type="ORF">GCM10010339_69150</name>
</gene>
<organism evidence="1 2">
    <name type="scientific">Streptomyces alanosinicus</name>
    <dbReference type="NCBI Taxonomy" id="68171"/>
    <lineage>
        <taxon>Bacteria</taxon>
        <taxon>Bacillati</taxon>
        <taxon>Actinomycetota</taxon>
        <taxon>Actinomycetes</taxon>
        <taxon>Kitasatosporales</taxon>
        <taxon>Streptomycetaceae</taxon>
        <taxon>Streptomyces</taxon>
    </lineage>
</organism>
<proteinExistence type="predicted"/>
<protein>
    <submittedName>
        <fullName evidence="1">Uncharacterized protein</fullName>
    </submittedName>
</protein>
<evidence type="ECO:0000313" key="2">
    <source>
        <dbReference type="Proteomes" id="UP000655443"/>
    </source>
</evidence>
<dbReference type="RefSeq" id="WP_189957564.1">
    <property type="nucleotide sequence ID" value="NZ_BMVG01000026.1"/>
</dbReference>
<sequence length="182" mass="20232">MRINAPGDRGADVAACRCPPAPAPMRHHPVRLERADITLQALCRHLLRSDGASQHLARTADSPVDPEEAPEGALYFGCLLDLVKKSDGALWWWQFAAGAGNPTAAYCLYLFHTRRGDLRDAGHWWHQYLALGPPPAWMHLNVDTSGVLRKAVERLRVDEAAGEFHRPDQRLADQIEELVDAC</sequence>
<name>A0A919D6K3_9ACTN</name>
<dbReference type="Proteomes" id="UP000655443">
    <property type="component" value="Unassembled WGS sequence"/>
</dbReference>
<dbReference type="SUPFAM" id="SSF81901">
    <property type="entry name" value="HCP-like"/>
    <property type="match status" value="1"/>
</dbReference>
<dbReference type="EMBL" id="BMVG01000026">
    <property type="protein sequence ID" value="GHE11019.1"/>
    <property type="molecule type" value="Genomic_DNA"/>
</dbReference>
<dbReference type="AlphaFoldDB" id="A0A919D6K3"/>
<reference evidence="1" key="1">
    <citation type="journal article" date="2014" name="Int. J. Syst. Evol. Microbiol.">
        <title>Complete genome sequence of Corynebacterium casei LMG S-19264T (=DSM 44701T), isolated from a smear-ripened cheese.</title>
        <authorList>
            <consortium name="US DOE Joint Genome Institute (JGI-PGF)"/>
            <person name="Walter F."/>
            <person name="Albersmeier A."/>
            <person name="Kalinowski J."/>
            <person name="Ruckert C."/>
        </authorList>
    </citation>
    <scope>NUCLEOTIDE SEQUENCE</scope>
    <source>
        <strain evidence="1">JCM 4714</strain>
    </source>
</reference>
<accession>A0A919D6K3</accession>
<comment type="caution">
    <text evidence="1">The sequence shown here is derived from an EMBL/GenBank/DDBJ whole genome shotgun (WGS) entry which is preliminary data.</text>
</comment>
<reference evidence="1" key="2">
    <citation type="submission" date="2020-09" db="EMBL/GenBank/DDBJ databases">
        <authorList>
            <person name="Sun Q."/>
            <person name="Ohkuma M."/>
        </authorList>
    </citation>
    <scope>NUCLEOTIDE SEQUENCE</scope>
    <source>
        <strain evidence="1">JCM 4714</strain>
    </source>
</reference>
<evidence type="ECO:0000313" key="1">
    <source>
        <dbReference type="EMBL" id="GHE11019.1"/>
    </source>
</evidence>